<feature type="domain" description="DH" evidence="1">
    <location>
        <begin position="245"/>
        <end position="462"/>
    </location>
</feature>
<dbReference type="AlphaFoldDB" id="A0A8E2E812"/>
<evidence type="ECO:0000259" key="1">
    <source>
        <dbReference type="PROSITE" id="PS50010"/>
    </source>
</evidence>
<dbReference type="Pfam" id="PF00621">
    <property type="entry name" value="RhoGEF"/>
    <property type="match status" value="1"/>
</dbReference>
<dbReference type="SMART" id="SM00325">
    <property type="entry name" value="RhoGEF"/>
    <property type="match status" value="1"/>
</dbReference>
<protein>
    <submittedName>
        <fullName evidence="2">Dbl homology domain-containing protein</fullName>
    </submittedName>
</protein>
<organism evidence="2 3">
    <name type="scientific">Lepidopterella palustris CBS 459.81</name>
    <dbReference type="NCBI Taxonomy" id="1314670"/>
    <lineage>
        <taxon>Eukaryota</taxon>
        <taxon>Fungi</taxon>
        <taxon>Dikarya</taxon>
        <taxon>Ascomycota</taxon>
        <taxon>Pezizomycotina</taxon>
        <taxon>Dothideomycetes</taxon>
        <taxon>Pleosporomycetidae</taxon>
        <taxon>Mytilinidiales</taxon>
        <taxon>Argynnaceae</taxon>
        <taxon>Lepidopterella</taxon>
    </lineage>
</organism>
<dbReference type="GO" id="GO:0005737">
    <property type="term" value="C:cytoplasm"/>
    <property type="evidence" value="ECO:0007669"/>
    <property type="project" value="TreeGrafter"/>
</dbReference>
<dbReference type="InterPro" id="IPR051492">
    <property type="entry name" value="Dynamin-Rho_GEF"/>
</dbReference>
<dbReference type="InterPro" id="IPR000219">
    <property type="entry name" value="DH_dom"/>
</dbReference>
<gene>
    <name evidence="2" type="ORF">K432DRAFT_80622</name>
</gene>
<dbReference type="PROSITE" id="PS50010">
    <property type="entry name" value="DH_2"/>
    <property type="match status" value="1"/>
</dbReference>
<dbReference type="Proteomes" id="UP000250266">
    <property type="component" value="Unassembled WGS sequence"/>
</dbReference>
<evidence type="ECO:0000313" key="2">
    <source>
        <dbReference type="EMBL" id="OCK78953.1"/>
    </source>
</evidence>
<dbReference type="InterPro" id="IPR035899">
    <property type="entry name" value="DBL_dom_sf"/>
</dbReference>
<proteinExistence type="predicted"/>
<dbReference type="SUPFAM" id="SSF48065">
    <property type="entry name" value="DBL homology domain (DH-domain)"/>
    <property type="match status" value="1"/>
</dbReference>
<dbReference type="GO" id="GO:0031991">
    <property type="term" value="P:regulation of actomyosin contractile ring contraction"/>
    <property type="evidence" value="ECO:0007669"/>
    <property type="project" value="TreeGrafter"/>
</dbReference>
<name>A0A8E2E812_9PEZI</name>
<dbReference type="InterPro" id="IPR057454">
    <property type="entry name" value="Bud3_C"/>
</dbReference>
<accession>A0A8E2E812</accession>
<sequence>MVIINPAPAALSPDDLSLFYTTDDLLSGSPILVFYGPTATSTQATHSRIQAHVFSPAGLQHFARLIISPTATFYSAVTCLPREEQGDEICRGLAFSLYKYFAELPINVKNTWEKQCNSLGNLPSAPKLFTESHAAMLASRMVRVQNVPEIINDVRQSLAEQALSWLDLDVVLPAGAIQKLDNPRESSLFDESEDDILQERYGQYAPIVKLFGDAAFLPTSKLRRAPSKPTALNKTQSFSRKQKENLRREMCELLDTEESFVSKIYDLIHSVAADFRQKAKSKGSGSSSPSEQALKGLFPPSLDKILEVNLGFMEAIRKILEETENDAIQDIESANDSIYVAPLRGQKDVQDVTGAFTIAKELVEWFPKFADCYTDYIQAHSDFSQFLKVFMKETGSSFSKRVHETGEQRLMSMLIEPVQRLPRYNLYIDNIVKQLPVRHPALKPFLKARDIISEICSRDSPSSQQMKVIERLRKLVFSWPPNFQPQGRLITAVDVVELPPPYHPELHGPGSTSGILLLFADFLVLLHKPSGSNVTARSIISDVDNAKGAESSSGPSGLIFHQHIKLSDVLLSEYSCGKIVQLISPTTSASQGERPRSRDCSINNIGIRIFYLSGSYEGKAHRWIEEVVKARVEGRFSESERESHKWEVRSISGELGLFSALFESSEGQNVEGRREPAKIRVVVDPAKTSKEIKVGEEGVEAVVSISILNADFYLLEITGLNDYGTRDCLTGFEFLPVLTKRYSPPARSCLSRYTAKQCVATHSVAY</sequence>
<dbReference type="PANTHER" id="PTHR22834">
    <property type="entry name" value="NUCLEAR FUSION PROTEIN FUS2"/>
    <property type="match status" value="1"/>
</dbReference>
<dbReference type="GO" id="GO:0005085">
    <property type="term" value="F:guanyl-nucleotide exchange factor activity"/>
    <property type="evidence" value="ECO:0007669"/>
    <property type="project" value="InterPro"/>
</dbReference>
<dbReference type="GO" id="GO:0032955">
    <property type="term" value="P:regulation of division septum assembly"/>
    <property type="evidence" value="ECO:0007669"/>
    <property type="project" value="TreeGrafter"/>
</dbReference>
<reference evidence="2 3" key="1">
    <citation type="journal article" date="2016" name="Nat. Commun.">
        <title>Ectomycorrhizal ecology is imprinted in the genome of the dominant symbiotic fungus Cenococcum geophilum.</title>
        <authorList>
            <consortium name="DOE Joint Genome Institute"/>
            <person name="Peter M."/>
            <person name="Kohler A."/>
            <person name="Ohm R.A."/>
            <person name="Kuo A."/>
            <person name="Krutzmann J."/>
            <person name="Morin E."/>
            <person name="Arend M."/>
            <person name="Barry K.W."/>
            <person name="Binder M."/>
            <person name="Choi C."/>
            <person name="Clum A."/>
            <person name="Copeland A."/>
            <person name="Grisel N."/>
            <person name="Haridas S."/>
            <person name="Kipfer T."/>
            <person name="LaButti K."/>
            <person name="Lindquist E."/>
            <person name="Lipzen A."/>
            <person name="Maire R."/>
            <person name="Meier B."/>
            <person name="Mihaltcheva S."/>
            <person name="Molinier V."/>
            <person name="Murat C."/>
            <person name="Poggeler S."/>
            <person name="Quandt C.A."/>
            <person name="Sperisen C."/>
            <person name="Tritt A."/>
            <person name="Tisserant E."/>
            <person name="Crous P.W."/>
            <person name="Henrissat B."/>
            <person name="Nehls U."/>
            <person name="Egli S."/>
            <person name="Spatafora J.W."/>
            <person name="Grigoriev I.V."/>
            <person name="Martin F.M."/>
        </authorList>
    </citation>
    <scope>NUCLEOTIDE SEQUENCE [LARGE SCALE GENOMIC DNA]</scope>
    <source>
        <strain evidence="2 3">CBS 459.81</strain>
    </source>
</reference>
<dbReference type="Gene3D" id="1.20.900.10">
    <property type="entry name" value="Dbl homology (DH) domain"/>
    <property type="match status" value="1"/>
</dbReference>
<dbReference type="OrthoDB" id="4066896at2759"/>
<keyword evidence="3" id="KW-1185">Reference proteome</keyword>
<evidence type="ECO:0000313" key="3">
    <source>
        <dbReference type="Proteomes" id="UP000250266"/>
    </source>
</evidence>
<dbReference type="Pfam" id="PF25351">
    <property type="entry name" value="PH_BUD3_C"/>
    <property type="match status" value="1"/>
</dbReference>
<dbReference type="PANTHER" id="PTHR22834:SF21">
    <property type="entry name" value="GUANYL NUCLEOTIDE EXCHANGE FACTOR, PUTATIVE (AFU_ORTHOLOGUE AFUA_5G11890)-RELATED"/>
    <property type="match status" value="1"/>
</dbReference>
<dbReference type="EMBL" id="KV745031">
    <property type="protein sequence ID" value="OCK78953.1"/>
    <property type="molecule type" value="Genomic_DNA"/>
</dbReference>